<keyword evidence="2" id="KW-1185">Reference proteome</keyword>
<proteinExistence type="predicted"/>
<dbReference type="OrthoDB" id="636522at2759"/>
<name>A0A2G9HWA6_9LAMI</name>
<accession>A0A2G9HWA6</accession>
<evidence type="ECO:0000313" key="2">
    <source>
        <dbReference type="Proteomes" id="UP000231279"/>
    </source>
</evidence>
<evidence type="ECO:0000313" key="1">
    <source>
        <dbReference type="EMBL" id="PIN21753.1"/>
    </source>
</evidence>
<organism evidence="1 2">
    <name type="scientific">Handroanthus impetiginosus</name>
    <dbReference type="NCBI Taxonomy" id="429701"/>
    <lineage>
        <taxon>Eukaryota</taxon>
        <taxon>Viridiplantae</taxon>
        <taxon>Streptophyta</taxon>
        <taxon>Embryophyta</taxon>
        <taxon>Tracheophyta</taxon>
        <taxon>Spermatophyta</taxon>
        <taxon>Magnoliopsida</taxon>
        <taxon>eudicotyledons</taxon>
        <taxon>Gunneridae</taxon>
        <taxon>Pentapetalae</taxon>
        <taxon>asterids</taxon>
        <taxon>lamiids</taxon>
        <taxon>Lamiales</taxon>
        <taxon>Bignoniaceae</taxon>
        <taxon>Crescentiina</taxon>
        <taxon>Tabebuia alliance</taxon>
        <taxon>Handroanthus</taxon>
    </lineage>
</organism>
<comment type="caution">
    <text evidence="1">The sequence shown here is derived from an EMBL/GenBank/DDBJ whole genome shotgun (WGS) entry which is preliminary data.</text>
</comment>
<sequence length="50" mass="6016">MGRRHHHHDAHTVSSIFRMTGRCISVASYPVLQCFGWDSCRYHLHHHHFY</sequence>
<dbReference type="Proteomes" id="UP000231279">
    <property type="component" value="Unassembled WGS sequence"/>
</dbReference>
<gene>
    <name evidence="1" type="ORF">CDL12_05540</name>
</gene>
<dbReference type="EMBL" id="NKXS01000891">
    <property type="protein sequence ID" value="PIN21753.1"/>
    <property type="molecule type" value="Genomic_DNA"/>
</dbReference>
<dbReference type="AlphaFoldDB" id="A0A2G9HWA6"/>
<reference evidence="2" key="1">
    <citation type="journal article" date="2018" name="Gigascience">
        <title>Genome assembly of the Pink Ipe (Handroanthus impetiginosus, Bignoniaceae), a highly valued, ecologically keystone Neotropical timber forest tree.</title>
        <authorList>
            <person name="Silva-Junior O.B."/>
            <person name="Grattapaglia D."/>
            <person name="Novaes E."/>
            <person name="Collevatti R.G."/>
        </authorList>
    </citation>
    <scope>NUCLEOTIDE SEQUENCE [LARGE SCALE GENOMIC DNA]</scope>
    <source>
        <strain evidence="2">cv. UFG-1</strain>
    </source>
</reference>
<protein>
    <submittedName>
        <fullName evidence="1">Uncharacterized protein</fullName>
    </submittedName>
</protein>